<dbReference type="InParanoid" id="B9TN69"/>
<proteinExistence type="predicted"/>
<dbReference type="Proteomes" id="UP000008311">
    <property type="component" value="Unassembled WGS sequence"/>
</dbReference>
<dbReference type="EMBL" id="EQ991458">
    <property type="protein sequence ID" value="EEF22696.1"/>
    <property type="molecule type" value="Genomic_DNA"/>
</dbReference>
<dbReference type="AlphaFoldDB" id="B9TN69"/>
<accession>B9TN69</accession>
<organism evidence="1 2">
    <name type="scientific">Ricinus communis</name>
    <name type="common">Castor bean</name>
    <dbReference type="NCBI Taxonomy" id="3988"/>
    <lineage>
        <taxon>Eukaryota</taxon>
        <taxon>Viridiplantae</taxon>
        <taxon>Streptophyta</taxon>
        <taxon>Embryophyta</taxon>
        <taxon>Tracheophyta</taxon>
        <taxon>Spermatophyta</taxon>
        <taxon>Magnoliopsida</taxon>
        <taxon>eudicotyledons</taxon>
        <taxon>Gunneridae</taxon>
        <taxon>Pentapetalae</taxon>
        <taxon>rosids</taxon>
        <taxon>fabids</taxon>
        <taxon>Malpighiales</taxon>
        <taxon>Euphorbiaceae</taxon>
        <taxon>Acalyphoideae</taxon>
        <taxon>Acalypheae</taxon>
        <taxon>Ricinus</taxon>
    </lineage>
</organism>
<sequence>MSLRSVPRSYLQIFHTQQQCDHQCRQEKAMLREVAPGNLLQVADGLLLLAVDVLDGRRQRFRIFRLVGVEGRLQRFEVLIQFDFGRQRSVLGRFVVGIENTQAPWLAQNNPVQRDMHVVQPIAHFLLYVVADAAGTVRKQNDGA</sequence>
<evidence type="ECO:0000313" key="2">
    <source>
        <dbReference type="Proteomes" id="UP000008311"/>
    </source>
</evidence>
<protein>
    <submittedName>
        <fullName evidence="1">Uncharacterized protein</fullName>
    </submittedName>
</protein>
<gene>
    <name evidence="1" type="ORF">RCOM_2004520</name>
</gene>
<keyword evidence="2" id="KW-1185">Reference proteome</keyword>
<name>B9TN69_RICCO</name>
<reference evidence="2" key="1">
    <citation type="journal article" date="2010" name="Nat. Biotechnol.">
        <title>Draft genome sequence of the oilseed species Ricinus communis.</title>
        <authorList>
            <person name="Chan A.P."/>
            <person name="Crabtree J."/>
            <person name="Zhao Q."/>
            <person name="Lorenzi H."/>
            <person name="Orvis J."/>
            <person name="Puiu D."/>
            <person name="Melake-Berhan A."/>
            <person name="Jones K.M."/>
            <person name="Redman J."/>
            <person name="Chen G."/>
            <person name="Cahoon E.B."/>
            <person name="Gedil M."/>
            <person name="Stanke M."/>
            <person name="Haas B.J."/>
            <person name="Wortman J.R."/>
            <person name="Fraser-Liggett C.M."/>
            <person name="Ravel J."/>
            <person name="Rabinowicz P.D."/>
        </authorList>
    </citation>
    <scope>NUCLEOTIDE SEQUENCE [LARGE SCALE GENOMIC DNA]</scope>
    <source>
        <strain evidence="2">cv. Hale</strain>
    </source>
</reference>
<evidence type="ECO:0000313" key="1">
    <source>
        <dbReference type="EMBL" id="EEF22696.1"/>
    </source>
</evidence>